<evidence type="ECO:0000256" key="2">
    <source>
        <dbReference type="ARBA" id="ARBA00005884"/>
    </source>
</evidence>
<reference evidence="13" key="1">
    <citation type="submission" date="2021-01" db="EMBL/GenBank/DDBJ databases">
        <authorList>
            <person name="Bezrukov I."/>
        </authorList>
    </citation>
    <scope>NUCLEOTIDE SEQUENCE</scope>
</reference>
<feature type="transmembrane region" description="Helical" evidence="10">
    <location>
        <begin position="391"/>
        <end position="408"/>
    </location>
</feature>
<dbReference type="InterPro" id="IPR013083">
    <property type="entry name" value="Znf_RING/FYVE/PHD"/>
</dbReference>
<dbReference type="GO" id="GO:0016567">
    <property type="term" value="P:protein ubiquitination"/>
    <property type="evidence" value="ECO:0007669"/>
    <property type="project" value="InterPro"/>
</dbReference>
<dbReference type="GO" id="GO:0004523">
    <property type="term" value="F:RNA-DNA hybrid ribonuclease activity"/>
    <property type="evidence" value="ECO:0007669"/>
    <property type="project" value="InterPro"/>
</dbReference>
<sequence length="453" mass="50220">MEEKGTQDGPKPSQDSGLHRLYFKGLTREETRGLVAGFGVAICGQEDNILFQMKGSIHDSEITALEAELMALKRGLTEAVSLGITHISIYCDHYHIFELVTGSSGPEKDSIALLMNDVQRTRQQLTSSTPLLVTGDQTNKVAYKLASETLVSEISISMPPCHKKNAFCGICFDDDLEAEQMFSVALCGHKFCLECLKLHIQVELMERVPRCPRYGCKSKLTIESCAHLLTPKLRAMWEQRIEETTITDWAMCAKCQQMAGVAHGFCQISCRCGYSFCYICGAEWKLLGAGCIHRNKERVKLSVGAFFTRISQGLVRKDEDLAIVASSINGCLTTLMGLVSAIHKKSTHVDKEVIIELWSMKHVETSLLFLFAACVATAILANFSRKSNFRFYQWRSIVIGVITLLTMAGNRMNGMMICTTLVVPLFTVGWSIFRIVEANDKPAAARSDSTDAP</sequence>
<evidence type="ECO:0000313" key="14">
    <source>
        <dbReference type="Proteomes" id="UP000682877"/>
    </source>
</evidence>
<feature type="domain" description="RING-type" evidence="12">
    <location>
        <begin position="164"/>
        <end position="397"/>
    </location>
</feature>
<evidence type="ECO:0000256" key="3">
    <source>
        <dbReference type="ARBA" id="ARBA00022679"/>
    </source>
</evidence>
<keyword evidence="5" id="KW-0677">Repeat</keyword>
<organism evidence="13 14">
    <name type="scientific">Arabidopsis arenosa</name>
    <name type="common">Sand rock-cress</name>
    <name type="synonym">Cardaminopsis arenosa</name>
    <dbReference type="NCBI Taxonomy" id="38785"/>
    <lineage>
        <taxon>Eukaryota</taxon>
        <taxon>Viridiplantae</taxon>
        <taxon>Streptophyta</taxon>
        <taxon>Embryophyta</taxon>
        <taxon>Tracheophyta</taxon>
        <taxon>Spermatophyta</taxon>
        <taxon>Magnoliopsida</taxon>
        <taxon>eudicotyledons</taxon>
        <taxon>Gunneridae</taxon>
        <taxon>Pentapetalae</taxon>
        <taxon>rosids</taxon>
        <taxon>malvids</taxon>
        <taxon>Brassicales</taxon>
        <taxon>Brassicaceae</taxon>
        <taxon>Camelineae</taxon>
        <taxon>Arabidopsis</taxon>
    </lineage>
</organism>
<dbReference type="InterPro" id="IPR002156">
    <property type="entry name" value="RNaseH_domain"/>
</dbReference>
<keyword evidence="8" id="KW-0862">Zinc</keyword>
<dbReference type="SUPFAM" id="SSF53098">
    <property type="entry name" value="Ribonuclease H-like"/>
    <property type="match status" value="1"/>
</dbReference>
<dbReference type="GO" id="GO:0008270">
    <property type="term" value="F:zinc ion binding"/>
    <property type="evidence" value="ECO:0007669"/>
    <property type="project" value="UniProtKB-KW"/>
</dbReference>
<dbReference type="InterPro" id="IPR001841">
    <property type="entry name" value="Znf_RING"/>
</dbReference>
<dbReference type="Gene3D" id="3.30.40.10">
    <property type="entry name" value="Zinc/RING finger domain, C3HC4 (zinc finger)"/>
    <property type="match status" value="1"/>
</dbReference>
<evidence type="ECO:0008006" key="15">
    <source>
        <dbReference type="Google" id="ProtNLM"/>
    </source>
</evidence>
<feature type="transmembrane region" description="Helical" evidence="10">
    <location>
        <begin position="366"/>
        <end position="384"/>
    </location>
</feature>
<gene>
    <name evidence="13" type="ORF">AARE701A_LOCUS14535</name>
</gene>
<evidence type="ECO:0000256" key="9">
    <source>
        <dbReference type="PROSITE-ProRule" id="PRU00175"/>
    </source>
</evidence>
<dbReference type="AlphaFoldDB" id="A0A8S2AIB3"/>
<keyword evidence="3" id="KW-0808">Transferase</keyword>
<evidence type="ECO:0000259" key="11">
    <source>
        <dbReference type="PROSITE" id="PS50089"/>
    </source>
</evidence>
<evidence type="ECO:0000256" key="1">
    <source>
        <dbReference type="ARBA" id="ARBA00003976"/>
    </source>
</evidence>
<dbReference type="FunFam" id="3.30.40.10:FF:000230">
    <property type="entry name" value="RBR-type E3 ubiquitin transferase"/>
    <property type="match status" value="1"/>
</dbReference>
<protein>
    <recommendedName>
        <fullName evidence="15">Zinc finger family protein</fullName>
    </recommendedName>
</protein>
<dbReference type="InterPro" id="IPR012337">
    <property type="entry name" value="RNaseH-like_sf"/>
</dbReference>
<keyword evidence="4" id="KW-0479">Metal-binding</keyword>
<comment type="function">
    <text evidence="1">Might act as an E3 ubiquitin-protein ligase, or as part of E3 complex, which accepts ubiquitin from specific E2 ubiquitin-conjugating enzymes and then transfers it to substrates.</text>
</comment>
<proteinExistence type="inferred from homology"/>
<keyword evidence="6 9" id="KW-0863">Zinc-finger</keyword>
<evidence type="ECO:0000256" key="10">
    <source>
        <dbReference type="SAM" id="Phobius"/>
    </source>
</evidence>
<feature type="domain" description="RING-type" evidence="11">
    <location>
        <begin position="168"/>
        <end position="212"/>
    </location>
</feature>
<keyword evidence="7" id="KW-0833">Ubl conjugation pathway</keyword>
<dbReference type="PROSITE" id="PS00518">
    <property type="entry name" value="ZF_RING_1"/>
    <property type="match status" value="1"/>
</dbReference>
<dbReference type="PROSITE" id="PS50089">
    <property type="entry name" value="ZF_RING_2"/>
    <property type="match status" value="1"/>
</dbReference>
<dbReference type="GO" id="GO:0003676">
    <property type="term" value="F:nucleic acid binding"/>
    <property type="evidence" value="ECO:0007669"/>
    <property type="project" value="InterPro"/>
</dbReference>
<accession>A0A8S2AIB3</accession>
<dbReference type="FunFam" id="3.30.420.10:FF:000076">
    <property type="entry name" value="RBR-type E3 ubiquitin transferase"/>
    <property type="match status" value="1"/>
</dbReference>
<name>A0A8S2AIB3_ARAAE</name>
<dbReference type="GO" id="GO:0004842">
    <property type="term" value="F:ubiquitin-protein transferase activity"/>
    <property type="evidence" value="ECO:0007669"/>
    <property type="project" value="InterPro"/>
</dbReference>
<evidence type="ECO:0000256" key="5">
    <source>
        <dbReference type="ARBA" id="ARBA00022737"/>
    </source>
</evidence>
<keyword evidence="10" id="KW-1133">Transmembrane helix</keyword>
<evidence type="ECO:0000313" key="13">
    <source>
        <dbReference type="EMBL" id="CAE6087059.1"/>
    </source>
</evidence>
<dbReference type="InterPro" id="IPR036397">
    <property type="entry name" value="RNaseH_sf"/>
</dbReference>
<dbReference type="Pfam" id="PF00097">
    <property type="entry name" value="zf-C3HC4"/>
    <property type="match status" value="1"/>
</dbReference>
<evidence type="ECO:0000256" key="8">
    <source>
        <dbReference type="ARBA" id="ARBA00022833"/>
    </source>
</evidence>
<feature type="transmembrane region" description="Helical" evidence="10">
    <location>
        <begin position="414"/>
        <end position="436"/>
    </location>
</feature>
<evidence type="ECO:0000256" key="6">
    <source>
        <dbReference type="ARBA" id="ARBA00022771"/>
    </source>
</evidence>
<keyword evidence="10" id="KW-0812">Transmembrane</keyword>
<comment type="similarity">
    <text evidence="2">Belongs to the RBR family. Ariadne subfamily.</text>
</comment>
<keyword evidence="14" id="KW-1185">Reference proteome</keyword>
<keyword evidence="10" id="KW-0472">Membrane</keyword>
<evidence type="ECO:0000259" key="12">
    <source>
        <dbReference type="PROSITE" id="PS51873"/>
    </source>
</evidence>
<dbReference type="InterPro" id="IPR044066">
    <property type="entry name" value="TRIAD_supradom"/>
</dbReference>
<dbReference type="SUPFAM" id="SSF57850">
    <property type="entry name" value="RING/U-box"/>
    <property type="match status" value="2"/>
</dbReference>
<dbReference type="InterPro" id="IPR017907">
    <property type="entry name" value="Znf_RING_CS"/>
</dbReference>
<evidence type="ECO:0000256" key="7">
    <source>
        <dbReference type="ARBA" id="ARBA00022786"/>
    </source>
</evidence>
<evidence type="ECO:0000256" key="4">
    <source>
        <dbReference type="ARBA" id="ARBA00022723"/>
    </source>
</evidence>
<dbReference type="Pfam" id="PF13456">
    <property type="entry name" value="RVT_3"/>
    <property type="match status" value="1"/>
</dbReference>
<dbReference type="InterPro" id="IPR018957">
    <property type="entry name" value="Znf_C3HC4_RING-type"/>
</dbReference>
<dbReference type="EMBL" id="LR999456">
    <property type="protein sequence ID" value="CAE6087059.1"/>
    <property type="molecule type" value="Genomic_DNA"/>
</dbReference>
<dbReference type="Proteomes" id="UP000682877">
    <property type="component" value="Chromosome 6"/>
</dbReference>
<dbReference type="Gene3D" id="3.30.420.10">
    <property type="entry name" value="Ribonuclease H-like superfamily/Ribonuclease H"/>
    <property type="match status" value="1"/>
</dbReference>
<dbReference type="PROSITE" id="PS51873">
    <property type="entry name" value="TRIAD"/>
    <property type="match status" value="1"/>
</dbReference>
<dbReference type="PANTHER" id="PTHR11685">
    <property type="entry name" value="RBR FAMILY RING FINGER AND IBR DOMAIN-CONTAINING"/>
    <property type="match status" value="1"/>
</dbReference>
<dbReference type="InterPro" id="IPR031127">
    <property type="entry name" value="E3_UB_ligase_RBR"/>
</dbReference>